<organism evidence="1 2">
    <name type="scientific">Mythimna loreyi</name>
    <dbReference type="NCBI Taxonomy" id="667449"/>
    <lineage>
        <taxon>Eukaryota</taxon>
        <taxon>Metazoa</taxon>
        <taxon>Ecdysozoa</taxon>
        <taxon>Arthropoda</taxon>
        <taxon>Hexapoda</taxon>
        <taxon>Insecta</taxon>
        <taxon>Pterygota</taxon>
        <taxon>Neoptera</taxon>
        <taxon>Endopterygota</taxon>
        <taxon>Lepidoptera</taxon>
        <taxon>Glossata</taxon>
        <taxon>Ditrysia</taxon>
        <taxon>Noctuoidea</taxon>
        <taxon>Noctuidae</taxon>
        <taxon>Noctuinae</taxon>
        <taxon>Hadenini</taxon>
        <taxon>Mythimna</taxon>
    </lineage>
</organism>
<accession>A0ACC2R8A5</accession>
<protein>
    <submittedName>
        <fullName evidence="1">Uncharacterized protein</fullName>
    </submittedName>
</protein>
<evidence type="ECO:0000313" key="1">
    <source>
        <dbReference type="EMBL" id="KAJ8735169.1"/>
    </source>
</evidence>
<gene>
    <name evidence="1" type="ORF">PYW08_014419</name>
</gene>
<evidence type="ECO:0000313" key="2">
    <source>
        <dbReference type="Proteomes" id="UP001231649"/>
    </source>
</evidence>
<dbReference type="EMBL" id="CM056781">
    <property type="protein sequence ID" value="KAJ8735169.1"/>
    <property type="molecule type" value="Genomic_DNA"/>
</dbReference>
<dbReference type="Proteomes" id="UP001231649">
    <property type="component" value="Chromosome 5"/>
</dbReference>
<reference evidence="1" key="1">
    <citation type="submission" date="2023-03" db="EMBL/GenBank/DDBJ databases">
        <title>Chromosome-level genomes of two armyworms, Mythimna separata and Mythimna loreyi, provide insights into the biosynthesis and reception of sex pheromones.</title>
        <authorList>
            <person name="Zhao H."/>
        </authorList>
    </citation>
    <scope>NUCLEOTIDE SEQUENCE</scope>
    <source>
        <strain evidence="1">BeijingLab</strain>
    </source>
</reference>
<proteinExistence type="predicted"/>
<comment type="caution">
    <text evidence="1">The sequence shown here is derived from an EMBL/GenBank/DDBJ whole genome shotgun (WGS) entry which is preliminary data.</text>
</comment>
<keyword evidence="2" id="KW-1185">Reference proteome</keyword>
<name>A0ACC2R8A5_9NEOP</name>
<sequence length="250" mass="27969">MESLRTNLDLFVILRGEGSSFHHEVLFRAVVDRLGDQITDEDRVTLEEFCRRFVGAASQRWRKSHRILDTFRKQYENWLQADVDWPNCVSRNLVLPQSIEEEYQGSSGHVISPEPSTSTGIGARTMTKRPRKAFEDLGSKQKKRRSDDYKGKESTEVAYSAALLLKEDGREDIASVIEYMMKNPEAASKIKENLKKPVQIAIFTPEKALGTAYDCSCALTAMLTDKQRTCSAAAAAAVAAGEESSTKIIV</sequence>